<evidence type="ECO:0000313" key="1">
    <source>
        <dbReference type="EMBL" id="ATL49372.1"/>
    </source>
</evidence>
<reference evidence="1 2" key="1">
    <citation type="submission" date="2017-10" db="EMBL/GenBank/DDBJ databases">
        <title>Paenichitinophaga pekingensis gen. nov., sp. nov., isolated from activated sludge.</title>
        <authorList>
            <person name="Jin D."/>
            <person name="Kong X."/>
            <person name="Deng Y."/>
            <person name="Bai Z."/>
        </authorList>
    </citation>
    <scope>NUCLEOTIDE SEQUENCE [LARGE SCALE GENOMIC DNA]</scope>
    <source>
        <strain evidence="1 2">13</strain>
    </source>
</reference>
<name>A0A291QZQ6_9BACT</name>
<dbReference type="KEGG" id="cbae:COR50_20535"/>
<dbReference type="Proteomes" id="UP000220133">
    <property type="component" value="Chromosome"/>
</dbReference>
<dbReference type="EMBL" id="CP023777">
    <property type="protein sequence ID" value="ATL49372.1"/>
    <property type="molecule type" value="Genomic_DNA"/>
</dbReference>
<keyword evidence="2" id="KW-1185">Reference proteome</keyword>
<sequence length="76" mass="8779">MVKIIFESWDVGMRKIPFTKLLNEKAGVALQEAKNLKDRLVDNNEIIEVEIDDEILAKEILEEAQKLKVNGRLESR</sequence>
<dbReference type="AlphaFoldDB" id="A0A291QZQ6"/>
<accession>A0A291QZQ6</accession>
<organism evidence="1 2">
    <name type="scientific">Chitinophaga caeni</name>
    <dbReference type="NCBI Taxonomy" id="2029983"/>
    <lineage>
        <taxon>Bacteria</taxon>
        <taxon>Pseudomonadati</taxon>
        <taxon>Bacteroidota</taxon>
        <taxon>Chitinophagia</taxon>
        <taxon>Chitinophagales</taxon>
        <taxon>Chitinophagaceae</taxon>
        <taxon>Chitinophaga</taxon>
    </lineage>
</organism>
<dbReference type="RefSeq" id="WP_098195739.1">
    <property type="nucleotide sequence ID" value="NZ_CP023777.1"/>
</dbReference>
<proteinExistence type="predicted"/>
<gene>
    <name evidence="1" type="ORF">COR50_20535</name>
</gene>
<protein>
    <submittedName>
        <fullName evidence="1">Uncharacterized protein</fullName>
    </submittedName>
</protein>
<dbReference type="OrthoDB" id="711883at2"/>
<evidence type="ECO:0000313" key="2">
    <source>
        <dbReference type="Proteomes" id="UP000220133"/>
    </source>
</evidence>